<dbReference type="InterPro" id="IPR011613">
    <property type="entry name" value="GH15-like"/>
</dbReference>
<evidence type="ECO:0000313" key="3">
    <source>
        <dbReference type="EMBL" id="MEK0084827.1"/>
    </source>
</evidence>
<gene>
    <name evidence="3" type="ORF">U1T56_16870</name>
</gene>
<feature type="domain" description="Trehalase-like N-terminal" evidence="2">
    <location>
        <begin position="4"/>
        <end position="152"/>
    </location>
</feature>
<dbReference type="PANTHER" id="PTHR31616:SF0">
    <property type="entry name" value="GLUCAN 1,4-ALPHA-GLUCOSIDASE"/>
    <property type="match status" value="1"/>
</dbReference>
<organism evidence="3 4">
    <name type="scientific">Benzoatithermus flavus</name>
    <dbReference type="NCBI Taxonomy" id="3108223"/>
    <lineage>
        <taxon>Bacteria</taxon>
        <taxon>Pseudomonadati</taxon>
        <taxon>Pseudomonadota</taxon>
        <taxon>Alphaproteobacteria</taxon>
        <taxon>Geminicoccales</taxon>
        <taxon>Geminicoccaceae</taxon>
        <taxon>Benzoatithermus</taxon>
    </lineage>
</organism>
<dbReference type="InterPro" id="IPR045582">
    <property type="entry name" value="Trehalase-like_N"/>
</dbReference>
<dbReference type="Gene3D" id="1.50.10.10">
    <property type="match status" value="1"/>
</dbReference>
<reference evidence="3 4" key="1">
    <citation type="submission" date="2024-01" db="EMBL/GenBank/DDBJ databases">
        <title>Multi-omics insights into the function and evolution of sodium benzoate biodegradation pathways in Benzoatithermus flavus gen. nov., sp. nov. from hot spring.</title>
        <authorList>
            <person name="Hu C.-J."/>
            <person name="Li W.-J."/>
        </authorList>
    </citation>
    <scope>NUCLEOTIDE SEQUENCE [LARGE SCALE GENOMIC DNA]</scope>
    <source>
        <strain evidence="3 4">SYSU G07066</strain>
    </source>
</reference>
<sequence length="602" mass="66516">MPLRIEDYALIGDCETAALVGRDGSIDWLCWPRFDSGACFAALLGRPEHGRWLVAPADPDAGASRRYLPGTLVLETEFTTEDGSVAVVDFMPLRSRVSDLIRLVIGRRGKVEMRTELILRFDYGSIVPWVSRLEDGALRAVAGPDMTVLRTPVPLRGEDLTTRGSFTVAEGERIPFVLTWAPSHLPPPGAIDPEQALADTEEFWREWSGRCAPAGLWTEAVRRSLITLKALTYAPTGGIVAAPTTSLPEQLGGPRNWDYRLCWLRDATLTLLALMGAGYQEEAKAFRDWLVRAVAGSPAQIQILYGLAGERRLPELELPWLPGYEGSRPVRIGNAAHNQLQLDVFGELMDGLHQARRMGLPGTEAGWGLVRALLAHLEKIWHEPDEGIWEVRGGRQHFTYSKAMAWVAFDRALRIAESFGLDGELDRWRAARTAIHAEVCERGFDPEQGSFVQAYGSKALDASLLLLPQVGFLPPDDPRIRGTVAAIERKLVKDGFVLRYDTTETEDGLPPGEGAFLACSFWLADAYVLMGRVEEARTLFERLLGLRNDVGLLAEEYDTDARRLVGNFPQAFSHVALVDTAYNLSRAAKPAEQRAGREALPA</sequence>
<dbReference type="GO" id="GO:0016787">
    <property type="term" value="F:hydrolase activity"/>
    <property type="evidence" value="ECO:0007669"/>
    <property type="project" value="UniProtKB-KW"/>
</dbReference>
<dbReference type="Proteomes" id="UP001375743">
    <property type="component" value="Unassembled WGS sequence"/>
</dbReference>
<dbReference type="RefSeq" id="WP_418160679.1">
    <property type="nucleotide sequence ID" value="NZ_JBBLZC010000018.1"/>
</dbReference>
<evidence type="ECO:0000259" key="1">
    <source>
        <dbReference type="Pfam" id="PF00723"/>
    </source>
</evidence>
<accession>A0ABU8XY13</accession>
<dbReference type="InterPro" id="IPR008928">
    <property type="entry name" value="6-hairpin_glycosidase_sf"/>
</dbReference>
<name>A0ABU8XY13_9PROT</name>
<comment type="caution">
    <text evidence="3">The sequence shown here is derived from an EMBL/GenBank/DDBJ whole genome shotgun (WGS) entry which is preliminary data.</text>
</comment>
<feature type="domain" description="GH15-like" evidence="1">
    <location>
        <begin position="219"/>
        <end position="581"/>
    </location>
</feature>
<keyword evidence="3" id="KW-0378">Hydrolase</keyword>
<dbReference type="SUPFAM" id="SSF48208">
    <property type="entry name" value="Six-hairpin glycosidases"/>
    <property type="match status" value="1"/>
</dbReference>
<protein>
    <submittedName>
        <fullName evidence="3">Glycoside hydrolase family 15 protein</fullName>
    </submittedName>
</protein>
<proteinExistence type="predicted"/>
<dbReference type="InterPro" id="IPR012341">
    <property type="entry name" value="6hp_glycosidase-like_sf"/>
</dbReference>
<keyword evidence="4" id="KW-1185">Reference proteome</keyword>
<evidence type="ECO:0000313" key="4">
    <source>
        <dbReference type="Proteomes" id="UP001375743"/>
    </source>
</evidence>
<dbReference type="Pfam" id="PF19291">
    <property type="entry name" value="TREH_N"/>
    <property type="match status" value="1"/>
</dbReference>
<dbReference type="Pfam" id="PF00723">
    <property type="entry name" value="Glyco_hydro_15"/>
    <property type="match status" value="1"/>
</dbReference>
<dbReference type="EMBL" id="JBBLZC010000018">
    <property type="protein sequence ID" value="MEK0084827.1"/>
    <property type="molecule type" value="Genomic_DNA"/>
</dbReference>
<dbReference type="PANTHER" id="PTHR31616">
    <property type="entry name" value="TREHALASE"/>
    <property type="match status" value="1"/>
</dbReference>
<evidence type="ECO:0000259" key="2">
    <source>
        <dbReference type="Pfam" id="PF19291"/>
    </source>
</evidence>